<feature type="transmembrane region" description="Helical" evidence="1">
    <location>
        <begin position="97"/>
        <end position="116"/>
    </location>
</feature>
<proteinExistence type="predicted"/>
<comment type="caution">
    <text evidence="2">The sequence shown here is derived from an EMBL/GenBank/DDBJ whole genome shotgun (WGS) entry which is preliminary data.</text>
</comment>
<dbReference type="Proteomes" id="UP001361570">
    <property type="component" value="Unassembled WGS sequence"/>
</dbReference>
<gene>
    <name evidence="2" type="ORF">TEK04_12900</name>
</gene>
<feature type="transmembrane region" description="Helical" evidence="1">
    <location>
        <begin position="164"/>
        <end position="181"/>
    </location>
</feature>
<keyword evidence="1" id="KW-0472">Membrane</keyword>
<feature type="transmembrane region" description="Helical" evidence="1">
    <location>
        <begin position="136"/>
        <end position="157"/>
    </location>
</feature>
<evidence type="ECO:0000313" key="3">
    <source>
        <dbReference type="Proteomes" id="UP001361570"/>
    </source>
</evidence>
<evidence type="ECO:0000256" key="1">
    <source>
        <dbReference type="SAM" id="Phobius"/>
    </source>
</evidence>
<name>A0ABU8DUW9_9ACTN</name>
<dbReference type="RefSeq" id="WP_336404752.1">
    <property type="nucleotide sequence ID" value="NZ_JBAPLU010000012.1"/>
</dbReference>
<accession>A0ABU8DUW9</accession>
<organism evidence="2 3">
    <name type="scientific">Klenkia sesuvii</name>
    <dbReference type="NCBI Taxonomy" id="3103137"/>
    <lineage>
        <taxon>Bacteria</taxon>
        <taxon>Bacillati</taxon>
        <taxon>Actinomycetota</taxon>
        <taxon>Actinomycetes</taxon>
        <taxon>Geodermatophilales</taxon>
        <taxon>Geodermatophilaceae</taxon>
        <taxon>Klenkia</taxon>
    </lineage>
</organism>
<sequence>MCFSATADFVAAGVLAPVGVATLTQVRTRRDVPFASLPMLFAAHQFTEGWVWLALEGHVPTGVGDVAAWLYALFAYGLLPFLVPAALLLIEPPGRRRLHMVPFVVVGVVTSVYLFWATVAHPVDYEQVHHSIAYTAHAPLLGVAAVGYVLATVGAALLAGYRSIIAFGVVNAVGLTATLVVLAEAFASIWCVWAAFTSVLVLVFFLRRNRAQGPAVKRHQQQRPATTSG</sequence>
<protein>
    <submittedName>
        <fullName evidence="2">DUF6629 family protein</fullName>
    </submittedName>
</protein>
<reference evidence="2 3" key="1">
    <citation type="submission" date="2024-03" db="EMBL/GenBank/DDBJ databases">
        <title>Draft genome sequence of Klenkia sp. LSe6-5.</title>
        <authorList>
            <person name="Duangmal K."/>
            <person name="Chantavorakit T."/>
        </authorList>
    </citation>
    <scope>NUCLEOTIDE SEQUENCE [LARGE SCALE GENOMIC DNA]</scope>
    <source>
        <strain evidence="2 3">LSe6-5</strain>
    </source>
</reference>
<dbReference type="InterPro" id="IPR046737">
    <property type="entry name" value="DUF6629"/>
</dbReference>
<feature type="transmembrane region" description="Helical" evidence="1">
    <location>
        <begin position="187"/>
        <end position="206"/>
    </location>
</feature>
<dbReference type="Pfam" id="PF20334">
    <property type="entry name" value="DUF6629"/>
    <property type="match status" value="1"/>
</dbReference>
<keyword evidence="3" id="KW-1185">Reference proteome</keyword>
<evidence type="ECO:0000313" key="2">
    <source>
        <dbReference type="EMBL" id="MEI4272622.1"/>
    </source>
</evidence>
<dbReference type="EMBL" id="JBAPLU010000012">
    <property type="protein sequence ID" value="MEI4272622.1"/>
    <property type="molecule type" value="Genomic_DNA"/>
</dbReference>
<feature type="transmembrane region" description="Helical" evidence="1">
    <location>
        <begin position="68"/>
        <end position="90"/>
    </location>
</feature>
<keyword evidence="1" id="KW-1133">Transmembrane helix</keyword>
<keyword evidence="1" id="KW-0812">Transmembrane</keyword>